<keyword evidence="2" id="KW-1185">Reference proteome</keyword>
<proteinExistence type="predicted"/>
<organism evidence="1 2">
    <name type="scientific">Marasmius tenuissimus</name>
    <dbReference type="NCBI Taxonomy" id="585030"/>
    <lineage>
        <taxon>Eukaryota</taxon>
        <taxon>Fungi</taxon>
        <taxon>Dikarya</taxon>
        <taxon>Basidiomycota</taxon>
        <taxon>Agaricomycotina</taxon>
        <taxon>Agaricomycetes</taxon>
        <taxon>Agaricomycetidae</taxon>
        <taxon>Agaricales</taxon>
        <taxon>Marasmiineae</taxon>
        <taxon>Marasmiaceae</taxon>
        <taxon>Marasmius</taxon>
    </lineage>
</organism>
<name>A0ABR3A0T7_9AGAR</name>
<protein>
    <submittedName>
        <fullName evidence="1">Uncharacterized protein</fullName>
    </submittedName>
</protein>
<evidence type="ECO:0000313" key="2">
    <source>
        <dbReference type="Proteomes" id="UP001437256"/>
    </source>
</evidence>
<comment type="caution">
    <text evidence="1">The sequence shown here is derived from an EMBL/GenBank/DDBJ whole genome shotgun (WGS) entry which is preliminary data.</text>
</comment>
<accession>A0ABR3A0T7</accession>
<dbReference type="EMBL" id="JBBXMP010000030">
    <property type="protein sequence ID" value="KAL0066952.1"/>
    <property type="molecule type" value="Genomic_DNA"/>
</dbReference>
<evidence type="ECO:0000313" key="1">
    <source>
        <dbReference type="EMBL" id="KAL0066952.1"/>
    </source>
</evidence>
<gene>
    <name evidence="1" type="ORF">AAF712_005941</name>
</gene>
<sequence>MFCSHRGSNPIKQLESYINWLTNEFSGLELPGLRTLQFGVPGWPEHSQETLFPRNGEFFLSKHSHNLASLFILAQPLDLRQLAMVATAFAPDHGSLQYLNFGMEDLTPECLDLLAWDLPRLKYLDIQPDSLAIQAPDGVGVKRLEAFHSASDSLLFTAQMEGRLYTHWALRRLQINIYYSGAHSEYHGVVQGAFSKSLPPSAIVIIDRHPTLKFFYSDFNLEDLV</sequence>
<dbReference type="Proteomes" id="UP001437256">
    <property type="component" value="Unassembled WGS sequence"/>
</dbReference>
<reference evidence="1 2" key="1">
    <citation type="submission" date="2024-05" db="EMBL/GenBank/DDBJ databases">
        <title>A draft genome resource for the thread blight pathogen Marasmius tenuissimus strain MS-2.</title>
        <authorList>
            <person name="Yulfo-Soto G.E."/>
            <person name="Baruah I.K."/>
            <person name="Amoako-Attah I."/>
            <person name="Bukari Y."/>
            <person name="Meinhardt L.W."/>
            <person name="Bailey B.A."/>
            <person name="Cohen S.P."/>
        </authorList>
    </citation>
    <scope>NUCLEOTIDE SEQUENCE [LARGE SCALE GENOMIC DNA]</scope>
    <source>
        <strain evidence="1 2">MS-2</strain>
    </source>
</reference>